<proteinExistence type="predicted"/>
<evidence type="ECO:0008006" key="3">
    <source>
        <dbReference type="Google" id="ProtNLM"/>
    </source>
</evidence>
<evidence type="ECO:0000313" key="2">
    <source>
        <dbReference type="Proteomes" id="UP001595453"/>
    </source>
</evidence>
<comment type="caution">
    <text evidence="1">The sequence shown here is derived from an EMBL/GenBank/DDBJ whole genome shotgun (WGS) entry which is preliminary data.</text>
</comment>
<dbReference type="Proteomes" id="UP001595453">
    <property type="component" value="Unassembled WGS sequence"/>
</dbReference>
<name>A0ABV7CE34_9GAMM</name>
<dbReference type="SUPFAM" id="SSF103025">
    <property type="entry name" value="Folate-binding domain"/>
    <property type="match status" value="1"/>
</dbReference>
<dbReference type="EMBL" id="JBHRSD010000001">
    <property type="protein sequence ID" value="MFC3031031.1"/>
    <property type="molecule type" value="Genomic_DNA"/>
</dbReference>
<reference evidence="2" key="1">
    <citation type="journal article" date="2019" name="Int. J. Syst. Evol. Microbiol.">
        <title>The Global Catalogue of Microorganisms (GCM) 10K type strain sequencing project: providing services to taxonomists for standard genome sequencing and annotation.</title>
        <authorList>
            <consortium name="The Broad Institute Genomics Platform"/>
            <consortium name="The Broad Institute Genome Sequencing Center for Infectious Disease"/>
            <person name="Wu L."/>
            <person name="Ma J."/>
        </authorList>
    </citation>
    <scope>NUCLEOTIDE SEQUENCE [LARGE SCALE GENOMIC DNA]</scope>
    <source>
        <strain evidence="2">KCTC 42730</strain>
    </source>
</reference>
<organism evidence="1 2">
    <name type="scientific">Pseudoalteromonas fenneropenaei</name>
    <dbReference type="NCBI Taxonomy" id="1737459"/>
    <lineage>
        <taxon>Bacteria</taxon>
        <taxon>Pseudomonadati</taxon>
        <taxon>Pseudomonadota</taxon>
        <taxon>Gammaproteobacteria</taxon>
        <taxon>Alteromonadales</taxon>
        <taxon>Pseudoalteromonadaceae</taxon>
        <taxon>Pseudoalteromonas</taxon>
    </lineage>
</organism>
<gene>
    <name evidence="1" type="ORF">ACFOEE_00600</name>
</gene>
<evidence type="ECO:0000313" key="1">
    <source>
        <dbReference type="EMBL" id="MFC3031031.1"/>
    </source>
</evidence>
<accession>A0ABV7CE34</accession>
<keyword evidence="2" id="KW-1185">Reference proteome</keyword>
<sequence length="190" mass="20805">MPFAATMFAKHTLGQNTPVNQLLANGNVTVLDFSGFEATPFLQAELGLTLTKLMAPGLGLQGQLATGEAFTLYYFSDTAYRFIAATSAMQALLKLFNTFSVDYDIAYLVRDDLSVATLTGSSAFDSLVETFDLTPGLQLTDRQLCYGAQSGDVFVTALLAGEEKQFQLISQHEHLPKWQAHWQDKGFSLN</sequence>
<dbReference type="RefSeq" id="WP_377119860.1">
    <property type="nucleotide sequence ID" value="NZ_JBHRSD010000001.1"/>
</dbReference>
<protein>
    <recommendedName>
        <fullName evidence="3">Aminomethyltransferase folate-binding domain-containing protein</fullName>
    </recommendedName>
</protein>